<dbReference type="GO" id="GO:0015995">
    <property type="term" value="P:chlorophyll biosynthetic process"/>
    <property type="evidence" value="ECO:0007669"/>
    <property type="project" value="InterPro"/>
</dbReference>
<keyword evidence="3" id="KW-1185">Reference proteome</keyword>
<feature type="domain" description="Magnesium-protoporphyrin IX methyltransferase C-terminal" evidence="1">
    <location>
        <begin position="186"/>
        <end position="282"/>
    </location>
</feature>
<accession>A0AAV9IQ85</accession>
<dbReference type="AlphaFoldDB" id="A0AAV9IQ85"/>
<evidence type="ECO:0000259" key="1">
    <source>
        <dbReference type="Pfam" id="PF07109"/>
    </source>
</evidence>
<proteinExistence type="predicted"/>
<dbReference type="CDD" id="cd02440">
    <property type="entry name" value="AdoMet_MTases"/>
    <property type="match status" value="1"/>
</dbReference>
<dbReference type="EMBL" id="JANCYW010000002">
    <property type="protein sequence ID" value="KAK4534455.1"/>
    <property type="molecule type" value="Genomic_DNA"/>
</dbReference>
<dbReference type="NCBIfam" id="TIGR02021">
    <property type="entry name" value="BchM-ChlM"/>
    <property type="match status" value="1"/>
</dbReference>
<dbReference type="InterPro" id="IPR010251">
    <property type="entry name" value="Mg_prot_MeTrfase"/>
</dbReference>
<protein>
    <recommendedName>
        <fullName evidence="1">Magnesium-protoporphyrin IX methyltransferase C-terminal domain-containing protein</fullName>
    </recommendedName>
</protein>
<sequence length="289" mass="32771">MAPGKKPVLNRHYAFISPAAVPRGVSGADRAVCPGSARSWRRCGVARLQGAVDEKDVVAQYFNSNGFERWRKIYSETAEVNRVQRDIRDGHRQTVEAVLHMLDEDGTDYAQHTFCDAGCGVGSLALPLAQRNAKRVTAFDISEAMVNEARRRADELLPPEQRARCDFRVADVEGFRSDHPYDTICCVDVMIHYPTERAEAMLRHLSSMARSRMIITFAPKTLYYVLLKKVGELFPGPSRVTRAYQHSEADIRAALRRLGWQVRREHFTATWFYFSKLLEVVRAPDTPNA</sequence>
<dbReference type="Pfam" id="PF07109">
    <property type="entry name" value="Mg-por_mtran_C"/>
    <property type="match status" value="1"/>
</dbReference>
<reference evidence="2 3" key="1">
    <citation type="submission" date="2022-07" db="EMBL/GenBank/DDBJ databases">
        <title>Genome-wide signatures of adaptation to extreme environments.</title>
        <authorList>
            <person name="Cho C.H."/>
            <person name="Yoon H.S."/>
        </authorList>
    </citation>
    <scope>NUCLEOTIDE SEQUENCE [LARGE SCALE GENOMIC DNA]</scope>
    <source>
        <strain evidence="2 3">DBV 063 E5</strain>
    </source>
</reference>
<dbReference type="Gene3D" id="3.40.50.150">
    <property type="entry name" value="Vaccinia Virus protein VP39"/>
    <property type="match status" value="1"/>
</dbReference>
<evidence type="ECO:0000313" key="2">
    <source>
        <dbReference type="EMBL" id="KAK4534455.1"/>
    </source>
</evidence>
<dbReference type="InterPro" id="IPR029063">
    <property type="entry name" value="SAM-dependent_MTases_sf"/>
</dbReference>
<dbReference type="PROSITE" id="PS51556">
    <property type="entry name" value="SAM_MT_MG_PIX"/>
    <property type="match status" value="1"/>
</dbReference>
<gene>
    <name evidence="2" type="ORF">CDCA_CDCA02G0480</name>
</gene>
<organism evidence="2 3">
    <name type="scientific">Cyanidium caldarium</name>
    <name type="common">Red alga</name>
    <dbReference type="NCBI Taxonomy" id="2771"/>
    <lineage>
        <taxon>Eukaryota</taxon>
        <taxon>Rhodophyta</taxon>
        <taxon>Bangiophyceae</taxon>
        <taxon>Cyanidiales</taxon>
        <taxon>Cyanidiaceae</taxon>
        <taxon>Cyanidium</taxon>
    </lineage>
</organism>
<name>A0AAV9IQ85_CYACA</name>
<dbReference type="InterPro" id="IPR010940">
    <property type="entry name" value="Mg_prot_MeTrfase_C"/>
</dbReference>
<dbReference type="Pfam" id="PF06325">
    <property type="entry name" value="PrmA"/>
    <property type="match status" value="1"/>
</dbReference>
<dbReference type="PANTHER" id="PTHR43464">
    <property type="entry name" value="METHYLTRANSFERASE"/>
    <property type="match status" value="1"/>
</dbReference>
<dbReference type="GO" id="GO:0046406">
    <property type="term" value="F:magnesium protoporphyrin IX methyltransferase activity"/>
    <property type="evidence" value="ECO:0007669"/>
    <property type="project" value="InterPro"/>
</dbReference>
<evidence type="ECO:0000313" key="3">
    <source>
        <dbReference type="Proteomes" id="UP001301350"/>
    </source>
</evidence>
<dbReference type="SUPFAM" id="SSF53335">
    <property type="entry name" value="S-adenosyl-L-methionine-dependent methyltransferases"/>
    <property type="match status" value="1"/>
</dbReference>
<comment type="caution">
    <text evidence="2">The sequence shown here is derived from an EMBL/GenBank/DDBJ whole genome shotgun (WGS) entry which is preliminary data.</text>
</comment>
<dbReference type="Proteomes" id="UP001301350">
    <property type="component" value="Unassembled WGS sequence"/>
</dbReference>